<dbReference type="Proteomes" id="UP000612362">
    <property type="component" value="Unassembled WGS sequence"/>
</dbReference>
<dbReference type="Pfam" id="PF13460">
    <property type="entry name" value="NAD_binding_10"/>
    <property type="match status" value="1"/>
</dbReference>
<evidence type="ECO:0000259" key="1">
    <source>
        <dbReference type="Pfam" id="PF13460"/>
    </source>
</evidence>
<reference evidence="2" key="1">
    <citation type="submission" date="2020-10" db="EMBL/GenBank/DDBJ databases">
        <title>Taxonomic study of unclassified bacteria belonging to the class Ktedonobacteria.</title>
        <authorList>
            <person name="Yabe S."/>
            <person name="Wang C.M."/>
            <person name="Zheng Y."/>
            <person name="Sakai Y."/>
            <person name="Cavaletti L."/>
            <person name="Monciardini P."/>
            <person name="Donadio S."/>
        </authorList>
    </citation>
    <scope>NUCLEOTIDE SEQUENCE</scope>
    <source>
        <strain evidence="2">SOSP1-1</strain>
    </source>
</reference>
<dbReference type="PANTHER" id="PTHR12126:SF11">
    <property type="entry name" value="NADH DEHYDROGENASE [UBIQUINONE] 1 ALPHA SUBCOMPLEX SUBUNIT 9, MITOCHONDRIAL"/>
    <property type="match status" value="1"/>
</dbReference>
<comment type="caution">
    <text evidence="2">The sequence shown here is derived from an EMBL/GenBank/DDBJ whole genome shotgun (WGS) entry which is preliminary data.</text>
</comment>
<organism evidence="2 3">
    <name type="scientific">Ktedonospora formicarum</name>
    <dbReference type="NCBI Taxonomy" id="2778364"/>
    <lineage>
        <taxon>Bacteria</taxon>
        <taxon>Bacillati</taxon>
        <taxon>Chloroflexota</taxon>
        <taxon>Ktedonobacteria</taxon>
        <taxon>Ktedonobacterales</taxon>
        <taxon>Ktedonobacteraceae</taxon>
        <taxon>Ktedonospora</taxon>
    </lineage>
</organism>
<dbReference type="InterPro" id="IPR036291">
    <property type="entry name" value="NAD(P)-bd_dom_sf"/>
</dbReference>
<keyword evidence="3" id="KW-1185">Reference proteome</keyword>
<accession>A0A8J3I894</accession>
<dbReference type="InterPro" id="IPR051207">
    <property type="entry name" value="ComplexI_NDUFA9_subunit"/>
</dbReference>
<dbReference type="SUPFAM" id="SSF51735">
    <property type="entry name" value="NAD(P)-binding Rossmann-fold domains"/>
    <property type="match status" value="1"/>
</dbReference>
<evidence type="ECO:0000313" key="3">
    <source>
        <dbReference type="Proteomes" id="UP000612362"/>
    </source>
</evidence>
<protein>
    <submittedName>
        <fullName evidence="2">Nucleotide-diphosphate-sugar epimerase</fullName>
    </submittedName>
</protein>
<dbReference type="PANTHER" id="PTHR12126">
    <property type="entry name" value="NADH-UBIQUINONE OXIDOREDUCTASE 39 KDA SUBUNIT-RELATED"/>
    <property type="match status" value="1"/>
</dbReference>
<feature type="domain" description="NAD(P)-binding" evidence="1">
    <location>
        <begin position="69"/>
        <end position="163"/>
    </location>
</feature>
<dbReference type="AlphaFoldDB" id="A0A8J3I894"/>
<dbReference type="Gene3D" id="3.40.50.720">
    <property type="entry name" value="NAD(P)-binding Rossmann-like Domain"/>
    <property type="match status" value="1"/>
</dbReference>
<name>A0A8J3I894_9CHLR</name>
<sequence length="301" mass="33389">MLYILLTGATGTLGQQVANALRNHPNITTRLMSRRVFAPGGSEGPRPYSRVSLRRFSGYGVPADQRQEIAALPFPAVSWVQADLKSGAGLSDAVHDIDVIIHCAGDPRRLLEAARATKVSHIVYISIVACDRIPLSYYQQKVAEEEAIKASGIAWSILRATQFHALIDLFLRRCSLLPWITPLPSDLLFQSIAECEVGRRMAELALASPTREIEEMGGPQVLSLGEMAYTWYTLRHVHRKLLPLWIPGQVAAGYRRGDNTCGGELPHGEITWAQWVQQSYQSSPPTQTRVAQLKDKRANRV</sequence>
<dbReference type="InterPro" id="IPR016040">
    <property type="entry name" value="NAD(P)-bd_dom"/>
</dbReference>
<proteinExistence type="predicted"/>
<gene>
    <name evidence="2" type="ORF">KSX_94920</name>
</gene>
<evidence type="ECO:0000313" key="2">
    <source>
        <dbReference type="EMBL" id="GHO51329.1"/>
    </source>
</evidence>
<dbReference type="RefSeq" id="WP_220200249.1">
    <property type="nucleotide sequence ID" value="NZ_BNJF01000011.1"/>
</dbReference>
<dbReference type="EMBL" id="BNJF01000011">
    <property type="protein sequence ID" value="GHO51329.1"/>
    <property type="molecule type" value="Genomic_DNA"/>
</dbReference>
<dbReference type="GO" id="GO:0044877">
    <property type="term" value="F:protein-containing complex binding"/>
    <property type="evidence" value="ECO:0007669"/>
    <property type="project" value="TreeGrafter"/>
</dbReference>